<dbReference type="AlphaFoldDB" id="A0A1X6NQB0"/>
<feature type="region of interest" description="Disordered" evidence="1">
    <location>
        <begin position="573"/>
        <end position="598"/>
    </location>
</feature>
<dbReference type="Proteomes" id="UP000218209">
    <property type="component" value="Unassembled WGS sequence"/>
</dbReference>
<feature type="compositionally biased region" description="Low complexity" evidence="1">
    <location>
        <begin position="23"/>
        <end position="32"/>
    </location>
</feature>
<keyword evidence="3" id="KW-1185">Reference proteome</keyword>
<feature type="compositionally biased region" description="Basic and acidic residues" evidence="1">
    <location>
        <begin position="442"/>
        <end position="453"/>
    </location>
</feature>
<sequence>MATVVPRSPSFLPPPPSLPLRRPPAASRSTPRCGGTPPTPHSLGEFTPGGNPSTQRALLSTLGSAVATARTRDTLDELVAMPHARTQLRSTFASGAAHIRERQERAVAAAAAGDVARWAEAGRVVGGAARRQREEIERELGEVQRLLGRAERARLGGGGGGRPRPRRRGPARAPAAAAAAAVAAAALAVTPGGRRRGVGGGGGGATPSRVWCPCCACWGCWGGPPGGGGGGGSTTSAAPGGGSRSSPPCSASSRGWGGGGRPRARPKRRRGGALTAAGSRRLVAWRPGAGRPPAGRPARRAGRTWFHTGVVCGGAGATRRRVDLLYIFRLFPAAGHRVFVFSLLSTVSTRVARLVRPRDVDAAHDDGARRHGVARTAHTEPHVHGPPRRRHPRRPARGATARPPARAPAGGRRRAPTKKQNQKTPPPKKNRGGTRARPPSRARREAPARHDPTPDAAAPARRPAATVCRRAPPTDVHGGVGAPPRAPRGGRARVPNGDAAHRPPALPATAVGAATGAAPRRERWVQTDGGGGGGGGGRRRPTPRAGRPPPLGGRHARHGPHWRRPVAAAAAAAGAATAVAAPQPRRVDGRVDDSPARRQWPPSWRWPRRRWRGRTAAPRVRPPAAVARGWAPTATAPPVPSFGGGGDAAAVGAREGAFPTLRRSTAGGRESERGMRRPRRAGKGGGGGGREIAERWEERPIAPADGGTCADHLARPPSCCVRLWWLGQRTRAAPVNILYTLKQRRHHV</sequence>
<proteinExistence type="predicted"/>
<gene>
    <name evidence="2" type="ORF">BU14_0654s0002</name>
</gene>
<protein>
    <submittedName>
        <fullName evidence="2">Uncharacterized protein</fullName>
    </submittedName>
</protein>
<feature type="compositionally biased region" description="Low complexity" evidence="1">
    <location>
        <begin position="244"/>
        <end position="254"/>
    </location>
</feature>
<dbReference type="EMBL" id="KV919201">
    <property type="protein sequence ID" value="OSX70829.1"/>
    <property type="molecule type" value="Genomic_DNA"/>
</dbReference>
<evidence type="ECO:0000313" key="3">
    <source>
        <dbReference type="Proteomes" id="UP000218209"/>
    </source>
</evidence>
<feature type="region of interest" description="Disordered" evidence="1">
    <location>
        <begin position="228"/>
        <end position="274"/>
    </location>
</feature>
<feature type="compositionally biased region" description="Basic and acidic residues" evidence="1">
    <location>
        <begin position="585"/>
        <end position="596"/>
    </location>
</feature>
<accession>A0A1X6NQB0</accession>
<feature type="region of interest" description="Disordered" evidence="1">
    <location>
        <begin position="662"/>
        <end position="691"/>
    </location>
</feature>
<feature type="compositionally biased region" description="Gly residues" evidence="1">
    <location>
        <begin position="228"/>
        <end position="243"/>
    </location>
</feature>
<feature type="compositionally biased region" description="Basic residues" evidence="1">
    <location>
        <begin position="385"/>
        <end position="396"/>
    </location>
</feature>
<feature type="compositionally biased region" description="Low complexity" evidence="1">
    <location>
        <begin position="397"/>
        <end position="410"/>
    </location>
</feature>
<feature type="compositionally biased region" description="Basic residues" evidence="1">
    <location>
        <begin position="262"/>
        <end position="271"/>
    </location>
</feature>
<evidence type="ECO:0000313" key="2">
    <source>
        <dbReference type="EMBL" id="OSX70829.1"/>
    </source>
</evidence>
<name>A0A1X6NQB0_PORUM</name>
<feature type="region of interest" description="Disordered" evidence="1">
    <location>
        <begin position="151"/>
        <end position="175"/>
    </location>
</feature>
<feature type="compositionally biased region" description="Basic residues" evidence="1">
    <location>
        <begin position="411"/>
        <end position="441"/>
    </location>
</feature>
<reference evidence="2 3" key="1">
    <citation type="submission" date="2017-03" db="EMBL/GenBank/DDBJ databases">
        <title>WGS assembly of Porphyra umbilicalis.</title>
        <authorList>
            <person name="Brawley S.H."/>
            <person name="Blouin N.A."/>
            <person name="Ficko-Blean E."/>
            <person name="Wheeler G.L."/>
            <person name="Lohr M."/>
            <person name="Goodson H.V."/>
            <person name="Jenkins J.W."/>
            <person name="Blaby-Haas C.E."/>
            <person name="Helliwell K.E."/>
            <person name="Chan C."/>
            <person name="Marriage T."/>
            <person name="Bhattacharya D."/>
            <person name="Klein A.S."/>
            <person name="Badis Y."/>
            <person name="Brodie J."/>
            <person name="Cao Y."/>
            <person name="Collen J."/>
            <person name="Dittami S.M."/>
            <person name="Gachon C.M."/>
            <person name="Green B.R."/>
            <person name="Karpowicz S."/>
            <person name="Kim J.W."/>
            <person name="Kudahl U."/>
            <person name="Lin S."/>
            <person name="Michel G."/>
            <person name="Mittag M."/>
            <person name="Olson B.J."/>
            <person name="Pangilinan J."/>
            <person name="Peng Y."/>
            <person name="Qiu H."/>
            <person name="Shu S."/>
            <person name="Singer J.T."/>
            <person name="Smith A.G."/>
            <person name="Sprecher B.N."/>
            <person name="Wagner V."/>
            <person name="Wang W."/>
            <person name="Wang Z.-Y."/>
            <person name="Yan J."/>
            <person name="Yarish C."/>
            <person name="Zoeuner-Riek S."/>
            <person name="Zhuang Y."/>
            <person name="Zou Y."/>
            <person name="Lindquist E.A."/>
            <person name="Grimwood J."/>
            <person name="Barry K."/>
            <person name="Rokhsar D.S."/>
            <person name="Schmutz J."/>
            <person name="Stiller J.W."/>
            <person name="Grossman A.R."/>
            <person name="Prochnik S.E."/>
        </authorList>
    </citation>
    <scope>NUCLEOTIDE SEQUENCE [LARGE SCALE GENOMIC DNA]</scope>
    <source>
        <strain evidence="2">4086291</strain>
    </source>
</reference>
<feature type="compositionally biased region" description="Low complexity" evidence="1">
    <location>
        <begin position="507"/>
        <end position="518"/>
    </location>
</feature>
<feature type="compositionally biased region" description="Pro residues" evidence="1">
    <location>
        <begin position="11"/>
        <end position="22"/>
    </location>
</feature>
<evidence type="ECO:0000256" key="1">
    <source>
        <dbReference type="SAM" id="MobiDB-lite"/>
    </source>
</evidence>
<organism evidence="2 3">
    <name type="scientific">Porphyra umbilicalis</name>
    <name type="common">Purple laver</name>
    <name type="synonym">Red alga</name>
    <dbReference type="NCBI Taxonomy" id="2786"/>
    <lineage>
        <taxon>Eukaryota</taxon>
        <taxon>Rhodophyta</taxon>
        <taxon>Bangiophyceae</taxon>
        <taxon>Bangiales</taxon>
        <taxon>Bangiaceae</taxon>
        <taxon>Porphyra</taxon>
    </lineage>
</organism>
<feature type="region of interest" description="Disordered" evidence="1">
    <location>
        <begin position="362"/>
        <end position="559"/>
    </location>
</feature>
<feature type="compositionally biased region" description="Low complexity" evidence="1">
    <location>
        <begin position="1"/>
        <end position="10"/>
    </location>
</feature>
<feature type="region of interest" description="Disordered" evidence="1">
    <location>
        <begin position="1"/>
        <end position="55"/>
    </location>
</feature>
<feature type="compositionally biased region" description="Low complexity" evidence="1">
    <location>
        <begin position="454"/>
        <end position="474"/>
    </location>
</feature>